<evidence type="ECO:0000256" key="2">
    <source>
        <dbReference type="SAM" id="MobiDB-lite"/>
    </source>
</evidence>
<feature type="domain" description="Right handed beta helix" evidence="3">
    <location>
        <begin position="287"/>
        <end position="424"/>
    </location>
</feature>
<feature type="domain" description="Right handed beta helix" evidence="3">
    <location>
        <begin position="443"/>
        <end position="582"/>
    </location>
</feature>
<organism evidence="4 5">
    <name type="scientific">Trichomonas vaginalis (strain ATCC PRA-98 / G3)</name>
    <dbReference type="NCBI Taxonomy" id="412133"/>
    <lineage>
        <taxon>Eukaryota</taxon>
        <taxon>Metamonada</taxon>
        <taxon>Parabasalia</taxon>
        <taxon>Trichomonadida</taxon>
        <taxon>Trichomonadidae</taxon>
        <taxon>Trichomonas</taxon>
    </lineage>
</organism>
<dbReference type="AlphaFoldDB" id="A2FK65"/>
<accession>A2FK65</accession>
<sequence length="850" mass="91631">MTGRKKVKKVRKKTTKTKDTKTQEGSVDQLPPVKMLKKGKKIIRKKARTLDLKTNTNSRDAPTLSGDFSSEFRRSKALTLSSDDNFTTEGNSIEGKTKIKRKIAFTKKSPSKKSFKKLKSPKNSKSPKKTKSDIQNNANIIKITPFPEIEYQNYQTPSNENNDLQNIVENAPENSQIIIPSGFYQVELVIKKPISLIAQGEVILLAPGTNHTLIVNSIGVSIKGFKICQKYSEIHSAIYVENGSLRLTDCFVTSEYAPAIVLSSESISHIFRTSFSSVKAPPIFAFENSMISAEDCKINESSSSGVVLCGYSTAKFSRCVITCNQKSGFLCKEKSNLLCDGCSITGCGENGMEIGSSGTILIKSSNIEGCEGCGIISYSNSIPSIMNMSISYCKGPAIKAFEKSSLYLSQNKYISCGQPSLLYFQDDVRVKSSDDSFIGTDGGIYIQGSSALNISKATFDSLLCGIIIDGPCKTEIDGSKFQNIQKTSISAENKTELTIKNTDIKGSGEDGIYTSGIKKLNLNNVIIEKSGISGIDANNSTSIILNKVSLLNNRNAGLVLSQSEAEISDSKSNGNGIVAFEIRGCKGKFQNTEIKDNACGIICIDKGQASVDNCSLSDNKQSAILLLNKSVTTLRHSKLISNGIICMGKSYAKLRTDTLSGCRSALQVVGNKTKGDIENCCVEKCQCGILVSDNSCVDINKTTFKENMCAAEARLGATINSKGCTYKRTKGESSLVVLSKSKLSSKNESFEEAGKCAIYADTSEQMQVENINVNKCQIAGVVLQQCKNSSISSSKFNKNGRAAVIVSGTGSHRISSISAKGHSDAAVLLSNGSDPKLDKIESDCNVSLII</sequence>
<proteinExistence type="predicted"/>
<dbReference type="InterPro" id="IPR006626">
    <property type="entry name" value="PbH1"/>
</dbReference>
<dbReference type="InterPro" id="IPR011050">
    <property type="entry name" value="Pectin_lyase_fold/virulence"/>
</dbReference>
<dbReference type="OMA" id="DCGMSGL"/>
<dbReference type="RefSeq" id="XP_001307635.1">
    <property type="nucleotide sequence ID" value="XM_001307634.1"/>
</dbReference>
<evidence type="ECO:0000259" key="3">
    <source>
        <dbReference type="Pfam" id="PF13229"/>
    </source>
</evidence>
<dbReference type="InterPro" id="IPR051550">
    <property type="entry name" value="SCF-Subunits/Alg-Epimerases"/>
</dbReference>
<feature type="domain" description="Right handed beta helix" evidence="3">
    <location>
        <begin position="728"/>
        <end position="834"/>
    </location>
</feature>
<reference evidence="4" key="1">
    <citation type="submission" date="2006-10" db="EMBL/GenBank/DDBJ databases">
        <authorList>
            <person name="Amadeo P."/>
            <person name="Zhao Q."/>
            <person name="Wortman J."/>
            <person name="Fraser-Liggett C."/>
            <person name="Carlton J."/>
        </authorList>
    </citation>
    <scope>NUCLEOTIDE SEQUENCE</scope>
    <source>
        <strain evidence="4">G3</strain>
    </source>
</reference>
<dbReference type="VEuPathDB" id="TrichDB:TVAGG3_0625130"/>
<feature type="region of interest" description="Disordered" evidence="2">
    <location>
        <begin position="106"/>
        <end position="134"/>
    </location>
</feature>
<dbReference type="SMART" id="SM00710">
    <property type="entry name" value="PbH1"/>
    <property type="match status" value="7"/>
</dbReference>
<dbReference type="Gene3D" id="2.160.20.10">
    <property type="entry name" value="Single-stranded right-handed beta-helix, Pectin lyase-like"/>
    <property type="match status" value="2"/>
</dbReference>
<keyword evidence="5" id="KW-1185">Reference proteome</keyword>
<feature type="region of interest" description="Disordered" evidence="2">
    <location>
        <begin position="1"/>
        <end position="74"/>
    </location>
</feature>
<protein>
    <recommendedName>
        <fullName evidence="3">Right handed beta helix domain-containing protein</fullName>
    </recommendedName>
</protein>
<feature type="compositionally biased region" description="Basic residues" evidence="2">
    <location>
        <begin position="35"/>
        <end position="47"/>
    </location>
</feature>
<dbReference type="SMR" id="A2FK65"/>
<feature type="compositionally biased region" description="Basic residues" evidence="2">
    <location>
        <begin position="106"/>
        <end position="129"/>
    </location>
</feature>
<dbReference type="InParanoid" id="A2FK65"/>
<evidence type="ECO:0000256" key="1">
    <source>
        <dbReference type="ARBA" id="ARBA00022737"/>
    </source>
</evidence>
<dbReference type="Pfam" id="PF13229">
    <property type="entry name" value="Beta_helix"/>
    <property type="match status" value="3"/>
</dbReference>
<name>A2FK65_TRIV3</name>
<dbReference type="GO" id="GO:0006511">
    <property type="term" value="P:ubiquitin-dependent protein catabolic process"/>
    <property type="evidence" value="ECO:0000318"/>
    <property type="project" value="GO_Central"/>
</dbReference>
<dbReference type="InterPro" id="IPR012334">
    <property type="entry name" value="Pectin_lyas_fold"/>
</dbReference>
<dbReference type="PANTHER" id="PTHR22990">
    <property type="entry name" value="F-BOX ONLY PROTEIN"/>
    <property type="match status" value="1"/>
</dbReference>
<dbReference type="KEGG" id="tva:4752446"/>
<keyword evidence="1" id="KW-0677">Repeat</keyword>
<evidence type="ECO:0000313" key="4">
    <source>
        <dbReference type="EMBL" id="EAX94705.1"/>
    </source>
</evidence>
<dbReference type="Proteomes" id="UP000001542">
    <property type="component" value="Unassembled WGS sequence"/>
</dbReference>
<gene>
    <name evidence="4" type="ORF">TVAG_321420</name>
</gene>
<dbReference type="GO" id="GO:0042981">
    <property type="term" value="P:regulation of apoptotic process"/>
    <property type="evidence" value="ECO:0000318"/>
    <property type="project" value="GO_Central"/>
</dbReference>
<dbReference type="OrthoDB" id="3488255at2759"/>
<dbReference type="EMBL" id="DS113842">
    <property type="protein sequence ID" value="EAX94705.1"/>
    <property type="molecule type" value="Genomic_DNA"/>
</dbReference>
<dbReference type="FunFam" id="2.160.20.10:FF:000062">
    <property type="entry name" value="Uncharacterized protein"/>
    <property type="match status" value="1"/>
</dbReference>
<dbReference type="SUPFAM" id="SSF51126">
    <property type="entry name" value="Pectin lyase-like"/>
    <property type="match status" value="3"/>
</dbReference>
<evidence type="ECO:0000313" key="5">
    <source>
        <dbReference type="Proteomes" id="UP000001542"/>
    </source>
</evidence>
<dbReference type="InterPro" id="IPR039448">
    <property type="entry name" value="Beta_helix"/>
</dbReference>
<reference evidence="4" key="2">
    <citation type="journal article" date="2007" name="Science">
        <title>Draft genome sequence of the sexually transmitted pathogen Trichomonas vaginalis.</title>
        <authorList>
            <person name="Carlton J.M."/>
            <person name="Hirt R.P."/>
            <person name="Silva J.C."/>
            <person name="Delcher A.L."/>
            <person name="Schatz M."/>
            <person name="Zhao Q."/>
            <person name="Wortman J.R."/>
            <person name="Bidwell S.L."/>
            <person name="Alsmark U.C.M."/>
            <person name="Besteiro S."/>
            <person name="Sicheritz-Ponten T."/>
            <person name="Noel C.J."/>
            <person name="Dacks J.B."/>
            <person name="Foster P.G."/>
            <person name="Simillion C."/>
            <person name="Van de Peer Y."/>
            <person name="Miranda-Saavedra D."/>
            <person name="Barton G.J."/>
            <person name="Westrop G.D."/>
            <person name="Mueller S."/>
            <person name="Dessi D."/>
            <person name="Fiori P.L."/>
            <person name="Ren Q."/>
            <person name="Paulsen I."/>
            <person name="Zhang H."/>
            <person name="Bastida-Corcuera F.D."/>
            <person name="Simoes-Barbosa A."/>
            <person name="Brown M.T."/>
            <person name="Hayes R.D."/>
            <person name="Mukherjee M."/>
            <person name="Okumura C.Y."/>
            <person name="Schneider R."/>
            <person name="Smith A.J."/>
            <person name="Vanacova S."/>
            <person name="Villalvazo M."/>
            <person name="Haas B.J."/>
            <person name="Pertea M."/>
            <person name="Feldblyum T.V."/>
            <person name="Utterback T.R."/>
            <person name="Shu C.L."/>
            <person name="Osoegawa K."/>
            <person name="de Jong P.J."/>
            <person name="Hrdy I."/>
            <person name="Horvathova L."/>
            <person name="Zubacova Z."/>
            <person name="Dolezal P."/>
            <person name="Malik S.B."/>
            <person name="Logsdon J.M. Jr."/>
            <person name="Henze K."/>
            <person name="Gupta A."/>
            <person name="Wang C.C."/>
            <person name="Dunne R.L."/>
            <person name="Upcroft J.A."/>
            <person name="Upcroft P."/>
            <person name="White O."/>
            <person name="Salzberg S.L."/>
            <person name="Tang P."/>
            <person name="Chiu C.-H."/>
            <person name="Lee Y.-S."/>
            <person name="Embley T.M."/>
            <person name="Coombs G.H."/>
            <person name="Mottram J.C."/>
            <person name="Tachezy J."/>
            <person name="Fraser-Liggett C.M."/>
            <person name="Johnson P.J."/>
        </authorList>
    </citation>
    <scope>NUCLEOTIDE SEQUENCE [LARGE SCALE GENOMIC DNA]</scope>
    <source>
        <strain evidence="4">G3</strain>
    </source>
</reference>
<dbReference type="PANTHER" id="PTHR22990:SF15">
    <property type="entry name" value="F-BOX ONLY PROTEIN 10"/>
    <property type="match status" value="1"/>
</dbReference>
<feature type="compositionally biased region" description="Basic residues" evidence="2">
    <location>
        <begin position="1"/>
        <end position="15"/>
    </location>
</feature>
<dbReference type="VEuPathDB" id="TrichDB:TVAG_321420"/>
<dbReference type="STRING" id="5722.A2FK65"/>